<evidence type="ECO:0000313" key="3">
    <source>
        <dbReference type="EMBL" id="KPL70671.1"/>
    </source>
</evidence>
<accession>A0A0P6X6U9</accession>
<protein>
    <recommendedName>
        <fullName evidence="5">Short-chain dehydrogenase</fullName>
    </recommendedName>
</protein>
<dbReference type="Proteomes" id="UP000050430">
    <property type="component" value="Unassembled WGS sequence"/>
</dbReference>
<proteinExistence type="inferred from homology"/>
<dbReference type="PANTHER" id="PTHR42901:SF1">
    <property type="entry name" value="ALCOHOL DEHYDROGENASE"/>
    <property type="match status" value="1"/>
</dbReference>
<evidence type="ECO:0008006" key="5">
    <source>
        <dbReference type="Google" id="ProtNLM"/>
    </source>
</evidence>
<dbReference type="InterPro" id="IPR020904">
    <property type="entry name" value="Sc_DH/Rdtase_CS"/>
</dbReference>
<reference evidence="3 4" key="1">
    <citation type="submission" date="2015-07" db="EMBL/GenBank/DDBJ databases">
        <title>Genome sequence of Leptolinea tardivitalis DSM 16556.</title>
        <authorList>
            <person name="Hemp J."/>
            <person name="Ward L.M."/>
            <person name="Pace L.A."/>
            <person name="Fischer W.W."/>
        </authorList>
    </citation>
    <scope>NUCLEOTIDE SEQUENCE [LARGE SCALE GENOMIC DNA]</scope>
    <source>
        <strain evidence="3 4">YMTK-2</strain>
    </source>
</reference>
<dbReference type="AlphaFoldDB" id="A0A0P6X6U9"/>
<dbReference type="PROSITE" id="PS00061">
    <property type="entry name" value="ADH_SHORT"/>
    <property type="match status" value="1"/>
</dbReference>
<dbReference type="RefSeq" id="WP_062422605.1">
    <property type="nucleotide sequence ID" value="NZ_BBYA01000010.1"/>
</dbReference>
<comment type="similarity">
    <text evidence="1">Belongs to the short-chain dehydrogenases/reductases (SDR) family.</text>
</comment>
<organism evidence="3 4">
    <name type="scientific">Leptolinea tardivitalis</name>
    <dbReference type="NCBI Taxonomy" id="229920"/>
    <lineage>
        <taxon>Bacteria</taxon>
        <taxon>Bacillati</taxon>
        <taxon>Chloroflexota</taxon>
        <taxon>Anaerolineae</taxon>
        <taxon>Anaerolineales</taxon>
        <taxon>Anaerolineaceae</taxon>
        <taxon>Leptolinea</taxon>
    </lineage>
</organism>
<dbReference type="PANTHER" id="PTHR42901">
    <property type="entry name" value="ALCOHOL DEHYDROGENASE"/>
    <property type="match status" value="1"/>
</dbReference>
<dbReference type="GO" id="GO:0016491">
    <property type="term" value="F:oxidoreductase activity"/>
    <property type="evidence" value="ECO:0007669"/>
    <property type="project" value="UniProtKB-KW"/>
</dbReference>
<dbReference type="SUPFAM" id="SSF51735">
    <property type="entry name" value="NAD(P)-binding Rossmann-fold domains"/>
    <property type="match status" value="1"/>
</dbReference>
<comment type="caution">
    <text evidence="3">The sequence shown here is derived from an EMBL/GenBank/DDBJ whole genome shotgun (WGS) entry which is preliminary data.</text>
</comment>
<evidence type="ECO:0000313" key="4">
    <source>
        <dbReference type="Proteomes" id="UP000050430"/>
    </source>
</evidence>
<gene>
    <name evidence="3" type="ORF">ADM99_16415</name>
</gene>
<keyword evidence="2" id="KW-0560">Oxidoreductase</keyword>
<dbReference type="STRING" id="229920.ADM99_16415"/>
<sequence>MKSYILITGAIGGLGSAMVMECARRGYDLYLTDMREEVNGFAEYVSRTYSKDVKAASCDLTSGQSRSDFFDTLKKEGVRFRGLINVAGIDHEGAFLDKTRDQIMQLIHLNVEATLDVTHEILDLRDPDLKFMLVNVCSLAAVSPMPYKATYAATKRFLLDFSYAIREEIKDFGTVTALCPAGMPTTHENMEAIFAQGFWGKVTTVDTRTVARLTIDAAEKGKDVVIPGWLNQAIELGSRLLPASWTTRLAGDRWRTAQQSVDPWQEYVRSTRAV</sequence>
<dbReference type="InterPro" id="IPR036291">
    <property type="entry name" value="NAD(P)-bd_dom_sf"/>
</dbReference>
<dbReference type="Gene3D" id="3.40.50.720">
    <property type="entry name" value="NAD(P)-binding Rossmann-like Domain"/>
    <property type="match status" value="1"/>
</dbReference>
<evidence type="ECO:0000256" key="2">
    <source>
        <dbReference type="ARBA" id="ARBA00023002"/>
    </source>
</evidence>
<dbReference type="EMBL" id="LGCK01000014">
    <property type="protein sequence ID" value="KPL70671.1"/>
    <property type="molecule type" value="Genomic_DNA"/>
</dbReference>
<dbReference type="Pfam" id="PF00106">
    <property type="entry name" value="adh_short"/>
    <property type="match status" value="1"/>
</dbReference>
<evidence type="ECO:0000256" key="1">
    <source>
        <dbReference type="ARBA" id="ARBA00006484"/>
    </source>
</evidence>
<dbReference type="OrthoDB" id="9808814at2"/>
<dbReference type="InterPro" id="IPR002347">
    <property type="entry name" value="SDR_fam"/>
</dbReference>
<keyword evidence="4" id="KW-1185">Reference proteome</keyword>
<name>A0A0P6X6U9_9CHLR</name>